<dbReference type="SUPFAM" id="SSF56281">
    <property type="entry name" value="Metallo-hydrolase/oxidoreductase"/>
    <property type="match status" value="1"/>
</dbReference>
<comment type="caution">
    <text evidence="6">The sequence shown here is derived from an EMBL/GenBank/DDBJ whole genome shotgun (WGS) entry which is preliminary data.</text>
</comment>
<dbReference type="InterPro" id="IPR044097">
    <property type="entry name" value="Bds1/SdsA1_MBL-fold"/>
</dbReference>
<dbReference type="SMART" id="SM00849">
    <property type="entry name" value="Lactamase_B"/>
    <property type="match status" value="1"/>
</dbReference>
<dbReference type="SUPFAM" id="SSF55718">
    <property type="entry name" value="SCP-like"/>
    <property type="match status" value="1"/>
</dbReference>
<keyword evidence="7" id="KW-1185">Reference proteome</keyword>
<dbReference type="InterPro" id="IPR036527">
    <property type="entry name" value="SCP2_sterol-bd_dom_sf"/>
</dbReference>
<dbReference type="STRING" id="417102.CA982_06900"/>
<dbReference type="Gene3D" id="1.25.40.880">
    <property type="entry name" value="Alkyl sulfatase, dimerisation domain"/>
    <property type="match status" value="1"/>
</dbReference>
<dbReference type="InterPro" id="IPR036866">
    <property type="entry name" value="RibonucZ/Hydroxyglut_hydro"/>
</dbReference>
<dbReference type="InterPro" id="IPR001279">
    <property type="entry name" value="Metallo-B-lactamas"/>
</dbReference>
<keyword evidence="2" id="KW-0378">Hydrolase</keyword>
<dbReference type="PANTHER" id="PTHR43223">
    <property type="entry name" value="ALKYL/ARYL-SULFATASE"/>
    <property type="match status" value="1"/>
</dbReference>
<organism evidence="6 7">
    <name type="scientific">Gordonia lacunae</name>
    <dbReference type="NCBI Taxonomy" id="417102"/>
    <lineage>
        <taxon>Bacteria</taxon>
        <taxon>Bacillati</taxon>
        <taxon>Actinomycetota</taxon>
        <taxon>Actinomycetes</taxon>
        <taxon>Mycobacteriales</taxon>
        <taxon>Gordoniaceae</taxon>
        <taxon>Gordonia</taxon>
    </lineage>
</organism>
<dbReference type="AlphaFoldDB" id="A0A243QCX9"/>
<evidence type="ECO:0000259" key="5">
    <source>
        <dbReference type="SMART" id="SM00849"/>
    </source>
</evidence>
<evidence type="ECO:0000313" key="6">
    <source>
        <dbReference type="EMBL" id="OUC79611.1"/>
    </source>
</evidence>
<gene>
    <name evidence="6" type="ORF">CA982_06900</name>
</gene>
<dbReference type="InterPro" id="IPR052195">
    <property type="entry name" value="Bact_Alkyl/Aryl-Sulfatase"/>
</dbReference>
<comment type="similarity">
    <text evidence="4">Belongs to the metallo-beta-lactamase superfamily. Type III sulfatase family.</text>
</comment>
<sequence length="615" mass="66639">MSEEACSVSPDLSDTTDFENADRGFVDTLDPCVITDDTGRTIWDMQAYGFLDDDCPETANPSLWRQGRLCRKNGLYEVTAGVYQIRGFDLSNMSLIEGDTGVIVIDPLVSVEVAAAGLALYRKHRGDRPVTGVIYTHSHVDHFGGVEGVIDRDTDVPIIAPHGFLEHAVSENVYAGNAMSRRGIYHTGVLLPPGPRGQIGDGLGITNSTGRVSLIPPTVDITRTGQTEVVDGVTIEFQLTPGTEAPAEMNFVFPDLRAACLAENATHNLHNLLTLRGAQVRDAKAWSRYLDEARRLIAGHVDVVFASHHWPTWGAEAIDGFLAGQRDLYGYLHDQTLRLLNQGLTGAEIAEEIDGNMPPALDDSWHTHGYYGAVSHNVKAIYQRYLGWFDGNPARLWQHPPRESATRYVDCFGGVDAVVSKAQEYREAGDLRFAAELLDKAVFAEPTHEGAKAALAEVLEQLGFGAECGTWRNFYLTGAQELRDGIAPQAVDIGAGMALALTVEQILDSLAMRIDGPAAHRLSATIDWDVTDVGEYHRSVLSNGFLAHHLAESGAASGKATDAELVFRVTKPQLLGLLGGGVDAESLDHTGDLAAFTRLGGVLVTYDRDFPIVTP</sequence>
<dbReference type="Proteomes" id="UP000194632">
    <property type="component" value="Unassembled WGS sequence"/>
</dbReference>
<dbReference type="GO" id="GO:0046872">
    <property type="term" value="F:metal ion binding"/>
    <property type="evidence" value="ECO:0007669"/>
    <property type="project" value="UniProtKB-KW"/>
</dbReference>
<dbReference type="Pfam" id="PF14864">
    <property type="entry name" value="Alkyl_sulf_C"/>
    <property type="match status" value="1"/>
</dbReference>
<keyword evidence="3" id="KW-0862">Zinc</keyword>
<evidence type="ECO:0000256" key="2">
    <source>
        <dbReference type="ARBA" id="ARBA00022801"/>
    </source>
</evidence>
<proteinExistence type="inferred from homology"/>
<evidence type="ECO:0000256" key="3">
    <source>
        <dbReference type="ARBA" id="ARBA00022833"/>
    </source>
</evidence>
<dbReference type="InterPro" id="IPR038536">
    <property type="entry name" value="Alkyl/aryl-sulf_dimr_sf"/>
</dbReference>
<dbReference type="CDD" id="cd07710">
    <property type="entry name" value="arylsulfatase_Sdsa1-like_MBL-fold"/>
    <property type="match status" value="1"/>
</dbReference>
<evidence type="ECO:0000313" key="7">
    <source>
        <dbReference type="Proteomes" id="UP000194632"/>
    </source>
</evidence>
<dbReference type="Pfam" id="PF14863">
    <property type="entry name" value="Alkyl_sulf_dimr"/>
    <property type="match status" value="1"/>
</dbReference>
<dbReference type="EMBL" id="NGFO01000006">
    <property type="protein sequence ID" value="OUC79611.1"/>
    <property type="molecule type" value="Genomic_DNA"/>
</dbReference>
<dbReference type="InterPro" id="IPR029229">
    <property type="entry name" value="Alkyl_sulf_C"/>
</dbReference>
<dbReference type="InterPro" id="IPR029228">
    <property type="entry name" value="Alkyl_sulf_dimr"/>
</dbReference>
<protein>
    <submittedName>
        <fullName evidence="6">Alkyl/aryl-sulfatase</fullName>
    </submittedName>
</protein>
<evidence type="ECO:0000256" key="4">
    <source>
        <dbReference type="ARBA" id="ARBA00033751"/>
    </source>
</evidence>
<name>A0A243QCX9_9ACTN</name>
<reference evidence="6 7" key="1">
    <citation type="submission" date="2017-05" db="EMBL/GenBank/DDBJ databases">
        <title>Biotechnological potential of actinobacteria isolated from South African environments.</title>
        <authorList>
            <person name="Le Roes-Hill M."/>
            <person name="Prins A."/>
            <person name="Durrell K.A."/>
        </authorList>
    </citation>
    <scope>NUCLEOTIDE SEQUENCE [LARGE SCALE GENOMIC DNA]</scope>
    <source>
        <strain evidence="6">BS2</strain>
    </source>
</reference>
<keyword evidence="1" id="KW-0479">Metal-binding</keyword>
<dbReference type="Gene3D" id="3.30.1050.10">
    <property type="entry name" value="SCP2 sterol-binding domain"/>
    <property type="match status" value="1"/>
</dbReference>
<dbReference type="Gene3D" id="3.60.15.30">
    <property type="entry name" value="Metallo-beta-lactamase domain"/>
    <property type="match status" value="1"/>
</dbReference>
<dbReference type="FunFam" id="3.60.15.30:FF:000001">
    <property type="entry name" value="Alkyl/aryl-sulfatase BDS1"/>
    <property type="match status" value="1"/>
</dbReference>
<dbReference type="GO" id="GO:0018909">
    <property type="term" value="P:dodecyl sulfate metabolic process"/>
    <property type="evidence" value="ECO:0007669"/>
    <property type="project" value="InterPro"/>
</dbReference>
<feature type="domain" description="Metallo-beta-lactamase" evidence="5">
    <location>
        <begin position="90"/>
        <end position="308"/>
    </location>
</feature>
<dbReference type="GO" id="GO:0018741">
    <property type="term" value="F:linear primary-alkylsulfatase activity"/>
    <property type="evidence" value="ECO:0007669"/>
    <property type="project" value="InterPro"/>
</dbReference>
<accession>A0A243QCX9</accession>
<dbReference type="PANTHER" id="PTHR43223:SF1">
    <property type="entry name" value="ALKYL_ARYL-SULFATASE BDS1"/>
    <property type="match status" value="1"/>
</dbReference>
<dbReference type="Pfam" id="PF00753">
    <property type="entry name" value="Lactamase_B"/>
    <property type="match status" value="1"/>
</dbReference>
<evidence type="ECO:0000256" key="1">
    <source>
        <dbReference type="ARBA" id="ARBA00022723"/>
    </source>
</evidence>
<dbReference type="GO" id="GO:0046983">
    <property type="term" value="F:protein dimerization activity"/>
    <property type="evidence" value="ECO:0007669"/>
    <property type="project" value="InterPro"/>
</dbReference>